<feature type="domain" description="ORC1/DEAH AAA+ ATPase" evidence="1">
    <location>
        <begin position="54"/>
        <end position="184"/>
    </location>
</feature>
<dbReference type="GO" id="GO:0016887">
    <property type="term" value="F:ATP hydrolysis activity"/>
    <property type="evidence" value="ECO:0007669"/>
    <property type="project" value="InterPro"/>
</dbReference>
<dbReference type="AlphaFoldDB" id="A0A9X1RJH4"/>
<dbReference type="InterPro" id="IPR049945">
    <property type="entry name" value="AAA_22"/>
</dbReference>
<gene>
    <name evidence="2" type="ORF">L5014_03495</name>
</gene>
<proteinExistence type="predicted"/>
<accession>A0A9X1RJH4</accession>
<reference evidence="2" key="1">
    <citation type="submission" date="2022-01" db="EMBL/GenBank/DDBJ databases">
        <title>Genome sequence and assembly of Parabukholderia sp. RG36.</title>
        <authorList>
            <person name="Chhetri G."/>
        </authorList>
    </citation>
    <scope>NUCLEOTIDE SEQUENCE</scope>
    <source>
        <strain evidence="2">RG36</strain>
    </source>
</reference>
<dbReference type="InterPro" id="IPR027417">
    <property type="entry name" value="P-loop_NTPase"/>
</dbReference>
<dbReference type="SUPFAM" id="SSF52540">
    <property type="entry name" value="P-loop containing nucleoside triphosphate hydrolases"/>
    <property type="match status" value="1"/>
</dbReference>
<organism evidence="2 3">
    <name type="scientific">Paraburkholderia tagetis</name>
    <dbReference type="NCBI Taxonomy" id="2913261"/>
    <lineage>
        <taxon>Bacteria</taxon>
        <taxon>Pseudomonadati</taxon>
        <taxon>Pseudomonadota</taxon>
        <taxon>Betaproteobacteria</taxon>
        <taxon>Burkholderiales</taxon>
        <taxon>Burkholderiaceae</taxon>
        <taxon>Paraburkholderia</taxon>
    </lineage>
</organism>
<dbReference type="EMBL" id="JAKLJA010000002">
    <property type="protein sequence ID" value="MCG5072433.1"/>
    <property type="molecule type" value="Genomic_DNA"/>
</dbReference>
<dbReference type="Pfam" id="PF13401">
    <property type="entry name" value="AAA_22"/>
    <property type="match status" value="1"/>
</dbReference>
<keyword evidence="3" id="KW-1185">Reference proteome</keyword>
<protein>
    <submittedName>
        <fullName evidence="2">ATP-binding protein</fullName>
    </submittedName>
</protein>
<evidence type="ECO:0000313" key="2">
    <source>
        <dbReference type="EMBL" id="MCG5072433.1"/>
    </source>
</evidence>
<dbReference type="Proteomes" id="UP001139308">
    <property type="component" value="Unassembled WGS sequence"/>
</dbReference>
<keyword evidence="2" id="KW-0547">Nucleotide-binding</keyword>
<evidence type="ECO:0000259" key="1">
    <source>
        <dbReference type="Pfam" id="PF13401"/>
    </source>
</evidence>
<dbReference type="Gene3D" id="3.40.50.300">
    <property type="entry name" value="P-loop containing nucleotide triphosphate hydrolases"/>
    <property type="match status" value="1"/>
</dbReference>
<comment type="caution">
    <text evidence="2">The sequence shown here is derived from an EMBL/GenBank/DDBJ whole genome shotgun (WGS) entry which is preliminary data.</text>
</comment>
<evidence type="ECO:0000313" key="3">
    <source>
        <dbReference type="Proteomes" id="UP001139308"/>
    </source>
</evidence>
<sequence>MNTVSYTEPKVIVNAGDSGRVKPWLHPLFMNVDALGTQPLDEMYTVIRLVMVTGATSCAIAAPSGTGKTFAIAKFRGALQRDYGDIPVVLYNALNLHANTIRGFFKNFLYGLGYDSAIGETGDLRQRVTNYLSDAARQSGTSTVILMVDEAQELRELDMQFLKDIFNALHNERVRLVSLLFGEAPKFYNVAASWPECIDARFAQHKCSLRGLNKQEDIVRVLREIDSAPFSIGSDDTWTSTLFPAAYAAGFRLENEAPSFVNALAKATRGKSLALPTANVFAAIKACVHAHWERDAADMVIGDDAWRQAVAWGRIAKAVASLSRGEPRIWQISA</sequence>
<name>A0A9X1RJH4_9BURK</name>
<dbReference type="RefSeq" id="WP_238462196.1">
    <property type="nucleotide sequence ID" value="NZ_JAKLJA010000002.1"/>
</dbReference>
<dbReference type="GO" id="GO:0005524">
    <property type="term" value="F:ATP binding"/>
    <property type="evidence" value="ECO:0007669"/>
    <property type="project" value="UniProtKB-KW"/>
</dbReference>
<keyword evidence="2" id="KW-0067">ATP-binding</keyword>